<protein>
    <recommendedName>
        <fullName evidence="8">Nodulin-like domain-containing protein</fullName>
    </recommendedName>
</protein>
<dbReference type="PANTHER" id="PTHR21576:SF158">
    <property type="entry name" value="RIBOSOMAL RNA-PROCESSING PROTEIN 12-LIKE CONSERVED DOMAIN-CONTAINING PROTEIN"/>
    <property type="match status" value="1"/>
</dbReference>
<proteinExistence type="predicted"/>
<gene>
    <name evidence="6" type="ORF">CDD82_7381</name>
</gene>
<evidence type="ECO:0000256" key="4">
    <source>
        <dbReference type="ARBA" id="ARBA00023136"/>
    </source>
</evidence>
<dbReference type="PANTHER" id="PTHR21576">
    <property type="entry name" value="UNCHARACTERIZED NODULIN-LIKE PROTEIN"/>
    <property type="match status" value="1"/>
</dbReference>
<dbReference type="InterPro" id="IPR036259">
    <property type="entry name" value="MFS_trans_sf"/>
</dbReference>
<feature type="transmembrane region" description="Helical" evidence="5">
    <location>
        <begin position="65"/>
        <end position="85"/>
    </location>
</feature>
<dbReference type="AlphaFoldDB" id="A0A2C5XF18"/>
<accession>A0A2C5XF18</accession>
<keyword evidence="2 5" id="KW-0812">Transmembrane</keyword>
<evidence type="ECO:0000256" key="2">
    <source>
        <dbReference type="ARBA" id="ARBA00022692"/>
    </source>
</evidence>
<dbReference type="InterPro" id="IPR011701">
    <property type="entry name" value="MFS"/>
</dbReference>
<reference evidence="6 7" key="1">
    <citation type="submission" date="2017-06" db="EMBL/GenBank/DDBJ databases">
        <title>Ant-infecting Ophiocordyceps genomes reveal a high diversity of potential behavioral manipulation genes and a possible major role for enterotoxins.</title>
        <authorList>
            <person name="De Bekker C."/>
            <person name="Evans H.C."/>
            <person name="Brachmann A."/>
            <person name="Hughes D.P."/>
        </authorList>
    </citation>
    <scope>NUCLEOTIDE SEQUENCE [LARGE SCALE GENOMIC DNA]</scope>
    <source>
        <strain evidence="6 7">1348a</strain>
    </source>
</reference>
<dbReference type="GO" id="GO:0000329">
    <property type="term" value="C:fungal-type vacuole membrane"/>
    <property type="evidence" value="ECO:0007669"/>
    <property type="project" value="TreeGrafter"/>
</dbReference>
<dbReference type="GO" id="GO:0022857">
    <property type="term" value="F:transmembrane transporter activity"/>
    <property type="evidence" value="ECO:0007669"/>
    <property type="project" value="InterPro"/>
</dbReference>
<sequence>MHKRHARLVASAAATYVYSAWAPQFAERLRLSATESNIIGLCGNLGMYLLGVPVGIMVDRRGPRPFVLAGALLLFVGYFCLYRAYHATSASGFGSFAIAASDSASDSSSRSILALAFCSFLSGLGSCMAFAAAVKTSALNWPAHRGTATAFPLAAFGLSAFFFSSVGALAFHGDPGAFLRLLAYGTLLLITLGFFFLNVHPHEMSSQAPMRSALQEPALKAASWRLVLINP</sequence>
<keyword evidence="4 5" id="KW-0472">Membrane</keyword>
<evidence type="ECO:0000256" key="1">
    <source>
        <dbReference type="ARBA" id="ARBA00004141"/>
    </source>
</evidence>
<dbReference type="Proteomes" id="UP000224854">
    <property type="component" value="Unassembled WGS sequence"/>
</dbReference>
<evidence type="ECO:0000313" key="7">
    <source>
        <dbReference type="Proteomes" id="UP000224854"/>
    </source>
</evidence>
<dbReference type="OrthoDB" id="410267at2759"/>
<comment type="subcellular location">
    <subcellularLocation>
        <location evidence="1">Membrane</location>
        <topology evidence="1">Multi-pass membrane protein</topology>
    </subcellularLocation>
</comment>
<dbReference type="Gene3D" id="1.20.1250.20">
    <property type="entry name" value="MFS general substrate transporter like domains"/>
    <property type="match status" value="1"/>
</dbReference>
<feature type="transmembrane region" description="Helical" evidence="5">
    <location>
        <begin position="112"/>
        <end position="134"/>
    </location>
</feature>
<feature type="transmembrane region" description="Helical" evidence="5">
    <location>
        <begin position="177"/>
        <end position="197"/>
    </location>
</feature>
<keyword evidence="7" id="KW-1185">Reference proteome</keyword>
<dbReference type="EMBL" id="NJEU01000850">
    <property type="protein sequence ID" value="PHH70049.1"/>
    <property type="molecule type" value="Genomic_DNA"/>
</dbReference>
<comment type="caution">
    <text evidence="6">The sequence shown here is derived from an EMBL/GenBank/DDBJ whole genome shotgun (WGS) entry which is preliminary data.</text>
</comment>
<name>A0A2C5XF18_9HYPO</name>
<evidence type="ECO:0008006" key="8">
    <source>
        <dbReference type="Google" id="ProtNLM"/>
    </source>
</evidence>
<organism evidence="6 7">
    <name type="scientific">Ophiocordyceps australis</name>
    <dbReference type="NCBI Taxonomy" id="1399860"/>
    <lineage>
        <taxon>Eukaryota</taxon>
        <taxon>Fungi</taxon>
        <taxon>Dikarya</taxon>
        <taxon>Ascomycota</taxon>
        <taxon>Pezizomycotina</taxon>
        <taxon>Sordariomycetes</taxon>
        <taxon>Hypocreomycetidae</taxon>
        <taxon>Hypocreales</taxon>
        <taxon>Ophiocordycipitaceae</taxon>
        <taxon>Ophiocordyceps</taxon>
    </lineage>
</organism>
<dbReference type="Pfam" id="PF07690">
    <property type="entry name" value="MFS_1"/>
    <property type="match status" value="1"/>
</dbReference>
<keyword evidence="3 5" id="KW-1133">Transmembrane helix</keyword>
<evidence type="ECO:0000256" key="5">
    <source>
        <dbReference type="SAM" id="Phobius"/>
    </source>
</evidence>
<evidence type="ECO:0000256" key="3">
    <source>
        <dbReference type="ARBA" id="ARBA00022989"/>
    </source>
</evidence>
<dbReference type="SUPFAM" id="SSF103473">
    <property type="entry name" value="MFS general substrate transporter"/>
    <property type="match status" value="1"/>
</dbReference>
<feature type="transmembrane region" description="Helical" evidence="5">
    <location>
        <begin position="146"/>
        <end position="171"/>
    </location>
</feature>
<evidence type="ECO:0000313" key="6">
    <source>
        <dbReference type="EMBL" id="PHH70049.1"/>
    </source>
</evidence>
<feature type="transmembrane region" description="Helical" evidence="5">
    <location>
        <begin position="38"/>
        <end position="58"/>
    </location>
</feature>